<feature type="transmembrane region" description="Helical" evidence="2">
    <location>
        <begin position="233"/>
        <end position="254"/>
    </location>
</feature>
<evidence type="ECO:0000313" key="4">
    <source>
        <dbReference type="EMBL" id="MBB5832769.1"/>
    </source>
</evidence>
<evidence type="ECO:0000256" key="2">
    <source>
        <dbReference type="SAM" id="Phobius"/>
    </source>
</evidence>
<dbReference type="Proteomes" id="UP000588158">
    <property type="component" value="Unassembled WGS sequence"/>
</dbReference>
<dbReference type="AlphaFoldDB" id="A0A841AC13"/>
<feature type="transmembrane region" description="Helical" evidence="2">
    <location>
        <begin position="202"/>
        <end position="221"/>
    </location>
</feature>
<dbReference type="GO" id="GO:0006508">
    <property type="term" value="P:proteolysis"/>
    <property type="evidence" value="ECO:0007669"/>
    <property type="project" value="UniProtKB-KW"/>
</dbReference>
<dbReference type="Pfam" id="PF02517">
    <property type="entry name" value="Rce1-like"/>
    <property type="match status" value="1"/>
</dbReference>
<evidence type="ECO:0000259" key="3">
    <source>
        <dbReference type="Pfam" id="PF02517"/>
    </source>
</evidence>
<keyword evidence="2" id="KW-1133">Transmembrane helix</keyword>
<protein>
    <submittedName>
        <fullName evidence="4">Membrane protease YdiL (CAAX protease family)</fullName>
    </submittedName>
</protein>
<keyword evidence="2" id="KW-0472">Membrane</keyword>
<organism evidence="4 5">
    <name type="scientific">Brachybacterium aquaticum</name>
    <dbReference type="NCBI Taxonomy" id="1432564"/>
    <lineage>
        <taxon>Bacteria</taxon>
        <taxon>Bacillati</taxon>
        <taxon>Actinomycetota</taxon>
        <taxon>Actinomycetes</taxon>
        <taxon>Micrococcales</taxon>
        <taxon>Dermabacteraceae</taxon>
        <taxon>Brachybacterium</taxon>
    </lineage>
</organism>
<keyword evidence="5" id="KW-1185">Reference proteome</keyword>
<reference evidence="4 5" key="1">
    <citation type="submission" date="2020-08" db="EMBL/GenBank/DDBJ databases">
        <title>Sequencing the genomes of 1000 actinobacteria strains.</title>
        <authorList>
            <person name="Klenk H.-P."/>
        </authorList>
    </citation>
    <scope>NUCLEOTIDE SEQUENCE [LARGE SCALE GENOMIC DNA]</scope>
    <source>
        <strain evidence="4 5">DSM 28796</strain>
    </source>
</reference>
<feature type="domain" description="CAAX prenyl protease 2/Lysostaphin resistance protein A-like" evidence="3">
    <location>
        <begin position="207"/>
        <end position="295"/>
    </location>
</feature>
<name>A0A841AC13_9MICO</name>
<feature type="transmembrane region" description="Helical" evidence="2">
    <location>
        <begin position="260"/>
        <end position="278"/>
    </location>
</feature>
<feature type="transmembrane region" description="Helical" evidence="2">
    <location>
        <begin position="126"/>
        <end position="146"/>
    </location>
</feature>
<keyword evidence="4" id="KW-0645">Protease</keyword>
<keyword evidence="2" id="KW-0812">Transmembrane</keyword>
<accession>A0A841AC13</accession>
<proteinExistence type="predicted"/>
<dbReference type="RefSeq" id="WP_184326040.1">
    <property type="nucleotide sequence ID" value="NZ_JACHLZ010000001.1"/>
</dbReference>
<comment type="caution">
    <text evidence="4">The sequence shown here is derived from an EMBL/GenBank/DDBJ whole genome shotgun (WGS) entry which is preliminary data.</text>
</comment>
<feature type="region of interest" description="Disordered" evidence="1">
    <location>
        <begin position="1"/>
        <end position="25"/>
    </location>
</feature>
<evidence type="ECO:0000313" key="5">
    <source>
        <dbReference type="Proteomes" id="UP000588158"/>
    </source>
</evidence>
<feature type="transmembrane region" description="Helical" evidence="2">
    <location>
        <begin position="316"/>
        <end position="336"/>
    </location>
</feature>
<feature type="transmembrane region" description="Helical" evidence="2">
    <location>
        <begin position="285"/>
        <end position="304"/>
    </location>
</feature>
<sequence>MTTTELLDSPRAPRPADAPRPATHHAAAPLVQPPHDVLSSAAPTAPTILADPTVPTAPAPQPFHRLALTRPHRRRWHRPLIALAVTGAAAGVLTAALMVPLLVFSAVTGVTSPMLDSGVLDPHDPLGMLIGLGSIAILIPAVLLGVRVAYGRAGIAHSVRGRFRWGLLGRAALVVMPVYVLVNSVLTLIVERDGIEVPQLTAPVLAAWAIAVLLAPLQCAGEEYLYRVLPLQVLGTWLRSPLVGILLPVPLFMVSHGYDWVGQVSTGVFALVMGLLAWKTGGIEIPILLHVANNLTLFAIAPLLPGSLVQGHVPPIALVVSLAPMLLLSAGIWVWFSRREGLRIWEPLRGTGGVDTGSAEPGGAGRG</sequence>
<dbReference type="EMBL" id="JACHLZ010000001">
    <property type="protein sequence ID" value="MBB5832769.1"/>
    <property type="molecule type" value="Genomic_DNA"/>
</dbReference>
<dbReference type="GO" id="GO:0080120">
    <property type="term" value="P:CAAX-box protein maturation"/>
    <property type="evidence" value="ECO:0007669"/>
    <property type="project" value="UniProtKB-ARBA"/>
</dbReference>
<dbReference type="InterPro" id="IPR003675">
    <property type="entry name" value="Rce1/LyrA-like_dom"/>
</dbReference>
<feature type="transmembrane region" description="Helical" evidence="2">
    <location>
        <begin position="167"/>
        <end position="190"/>
    </location>
</feature>
<feature type="transmembrane region" description="Helical" evidence="2">
    <location>
        <begin position="80"/>
        <end position="106"/>
    </location>
</feature>
<gene>
    <name evidence="4" type="ORF">HNR70_002582</name>
</gene>
<dbReference type="GO" id="GO:0004175">
    <property type="term" value="F:endopeptidase activity"/>
    <property type="evidence" value="ECO:0007669"/>
    <property type="project" value="UniProtKB-ARBA"/>
</dbReference>
<evidence type="ECO:0000256" key="1">
    <source>
        <dbReference type="SAM" id="MobiDB-lite"/>
    </source>
</evidence>
<keyword evidence="4" id="KW-0378">Hydrolase</keyword>